<sequence length="79" mass="9245">FKTHTPRPTIRMWKLRPELLGDLEYKSDMRTALDGYFSVNSSTTRTLGIEWEALMVVIRGKRIGKSYGIRKEIEQELTQ</sequence>
<evidence type="ECO:0000313" key="1">
    <source>
        <dbReference type="EMBL" id="KAJ1161423.1"/>
    </source>
</evidence>
<dbReference type="Proteomes" id="UP001066276">
    <property type="component" value="Chromosome 4_2"/>
</dbReference>
<feature type="non-terminal residue" evidence="1">
    <location>
        <position position="79"/>
    </location>
</feature>
<name>A0AAV7SBE5_PLEWA</name>
<dbReference type="AlphaFoldDB" id="A0AAV7SBE5"/>
<organism evidence="1 2">
    <name type="scientific">Pleurodeles waltl</name>
    <name type="common">Iberian ribbed newt</name>
    <dbReference type="NCBI Taxonomy" id="8319"/>
    <lineage>
        <taxon>Eukaryota</taxon>
        <taxon>Metazoa</taxon>
        <taxon>Chordata</taxon>
        <taxon>Craniata</taxon>
        <taxon>Vertebrata</taxon>
        <taxon>Euteleostomi</taxon>
        <taxon>Amphibia</taxon>
        <taxon>Batrachia</taxon>
        <taxon>Caudata</taxon>
        <taxon>Salamandroidea</taxon>
        <taxon>Salamandridae</taxon>
        <taxon>Pleurodelinae</taxon>
        <taxon>Pleurodeles</taxon>
    </lineage>
</organism>
<dbReference type="EMBL" id="JANPWB010000008">
    <property type="protein sequence ID" value="KAJ1161423.1"/>
    <property type="molecule type" value="Genomic_DNA"/>
</dbReference>
<protein>
    <submittedName>
        <fullName evidence="1">Uncharacterized protein</fullName>
    </submittedName>
</protein>
<comment type="caution">
    <text evidence="1">The sequence shown here is derived from an EMBL/GenBank/DDBJ whole genome shotgun (WGS) entry which is preliminary data.</text>
</comment>
<keyword evidence="2" id="KW-1185">Reference proteome</keyword>
<proteinExistence type="predicted"/>
<evidence type="ECO:0000313" key="2">
    <source>
        <dbReference type="Proteomes" id="UP001066276"/>
    </source>
</evidence>
<gene>
    <name evidence="1" type="ORF">NDU88_001909</name>
</gene>
<feature type="non-terminal residue" evidence="1">
    <location>
        <position position="1"/>
    </location>
</feature>
<reference evidence="1" key="1">
    <citation type="journal article" date="2022" name="bioRxiv">
        <title>Sequencing and chromosome-scale assembly of the giantPleurodeles waltlgenome.</title>
        <authorList>
            <person name="Brown T."/>
            <person name="Elewa A."/>
            <person name="Iarovenko S."/>
            <person name="Subramanian E."/>
            <person name="Araus A.J."/>
            <person name="Petzold A."/>
            <person name="Susuki M."/>
            <person name="Suzuki K.-i.T."/>
            <person name="Hayashi T."/>
            <person name="Toyoda A."/>
            <person name="Oliveira C."/>
            <person name="Osipova E."/>
            <person name="Leigh N.D."/>
            <person name="Simon A."/>
            <person name="Yun M.H."/>
        </authorList>
    </citation>
    <scope>NUCLEOTIDE SEQUENCE</scope>
    <source>
        <strain evidence="1">20211129_DDA</strain>
        <tissue evidence="1">Liver</tissue>
    </source>
</reference>
<accession>A0AAV7SBE5</accession>